<sequence>MGFTITRGRRGRNRLRFSLGRGRRRTALSSRVGPFSLSARGKRRATSNRSTRRRRWF</sequence>
<evidence type="ECO:0000313" key="3">
    <source>
        <dbReference type="Proteomes" id="UP000668403"/>
    </source>
</evidence>
<keyword evidence="3" id="KW-1185">Reference proteome</keyword>
<feature type="region of interest" description="Disordered" evidence="1">
    <location>
        <begin position="14"/>
        <end position="57"/>
    </location>
</feature>
<evidence type="ECO:0000313" key="2">
    <source>
        <dbReference type="EMBL" id="MBO2990783.1"/>
    </source>
</evidence>
<gene>
    <name evidence="2" type="ORF">J4H85_12335</name>
</gene>
<accession>A0A939QGG3</accession>
<evidence type="ECO:0000256" key="1">
    <source>
        <dbReference type="SAM" id="MobiDB-lite"/>
    </source>
</evidence>
<dbReference type="RefSeq" id="WP_208240065.1">
    <property type="nucleotide sequence ID" value="NZ_BAAAQU010000002.1"/>
</dbReference>
<feature type="compositionally biased region" description="Basic residues" evidence="1">
    <location>
        <begin position="40"/>
        <end position="57"/>
    </location>
</feature>
<comment type="caution">
    <text evidence="2">The sequence shown here is derived from an EMBL/GenBank/DDBJ whole genome shotgun (WGS) entry which is preliminary data.</text>
</comment>
<dbReference type="Proteomes" id="UP000668403">
    <property type="component" value="Unassembled WGS sequence"/>
</dbReference>
<protein>
    <submittedName>
        <fullName evidence="2">Uncharacterized protein</fullName>
    </submittedName>
</protein>
<reference evidence="2" key="1">
    <citation type="submission" date="2021-03" db="EMBL/GenBank/DDBJ databases">
        <title>Leucobacter chromiisoli sp. nov., isolated from chromium-containing soil of chemical plant.</title>
        <authorList>
            <person name="Xu Z."/>
        </authorList>
    </citation>
    <scope>NUCLEOTIDE SEQUENCE</scope>
    <source>
        <strain evidence="2">K 70/01</strain>
    </source>
</reference>
<feature type="compositionally biased region" description="Basic residues" evidence="1">
    <location>
        <begin position="14"/>
        <end position="26"/>
    </location>
</feature>
<dbReference type="AlphaFoldDB" id="A0A939QGG3"/>
<proteinExistence type="predicted"/>
<dbReference type="EMBL" id="JAGFBF010000005">
    <property type="protein sequence ID" value="MBO2990783.1"/>
    <property type="molecule type" value="Genomic_DNA"/>
</dbReference>
<name>A0A939QGG3_9MICO</name>
<organism evidence="2 3">
    <name type="scientific">Leucobacter tardus</name>
    <dbReference type="NCBI Taxonomy" id="501483"/>
    <lineage>
        <taxon>Bacteria</taxon>
        <taxon>Bacillati</taxon>
        <taxon>Actinomycetota</taxon>
        <taxon>Actinomycetes</taxon>
        <taxon>Micrococcales</taxon>
        <taxon>Microbacteriaceae</taxon>
        <taxon>Leucobacter</taxon>
    </lineage>
</organism>